<dbReference type="InterPro" id="IPR040389">
    <property type="entry name" value="SMR"/>
</dbReference>
<accession>A0ABD1GQE4</accession>
<keyword evidence="2" id="KW-0131">Cell cycle</keyword>
<gene>
    <name evidence="4" type="ORF">AAHA92_22953</name>
</gene>
<organism evidence="4 5">
    <name type="scientific">Salvia divinorum</name>
    <name type="common">Maria pastora</name>
    <name type="synonym">Diviner's sage</name>
    <dbReference type="NCBI Taxonomy" id="28513"/>
    <lineage>
        <taxon>Eukaryota</taxon>
        <taxon>Viridiplantae</taxon>
        <taxon>Streptophyta</taxon>
        <taxon>Embryophyta</taxon>
        <taxon>Tracheophyta</taxon>
        <taxon>Spermatophyta</taxon>
        <taxon>Magnoliopsida</taxon>
        <taxon>eudicotyledons</taxon>
        <taxon>Gunneridae</taxon>
        <taxon>Pentapetalae</taxon>
        <taxon>asterids</taxon>
        <taxon>lamiids</taxon>
        <taxon>Lamiales</taxon>
        <taxon>Lamiaceae</taxon>
        <taxon>Nepetoideae</taxon>
        <taxon>Mentheae</taxon>
        <taxon>Salviinae</taxon>
        <taxon>Salvia</taxon>
        <taxon>Salvia subgen. Calosphace</taxon>
    </lineage>
</organism>
<dbReference type="PANTHER" id="PTHR33142">
    <property type="entry name" value="CYCLIN-DEPENDENT PROTEIN KINASE INHIBITOR SMR13"/>
    <property type="match status" value="1"/>
</dbReference>
<evidence type="ECO:0000256" key="1">
    <source>
        <dbReference type="ARBA" id="ARBA00023013"/>
    </source>
</evidence>
<keyword evidence="1" id="KW-0649">Protein kinase inhibitor</keyword>
<feature type="compositionally biased region" description="Basic and acidic residues" evidence="3">
    <location>
        <begin position="21"/>
        <end position="59"/>
    </location>
</feature>
<name>A0ABD1GQE4_SALDI</name>
<dbReference type="PANTHER" id="PTHR33142:SF114">
    <property type="entry name" value="CYCLIN-DEPENDENT PROTEIN KINASE INHIBITOR SMR14"/>
    <property type="match status" value="1"/>
</dbReference>
<feature type="region of interest" description="Disordered" evidence="3">
    <location>
        <begin position="1"/>
        <end position="97"/>
    </location>
</feature>
<comment type="caution">
    <text evidence="4">The sequence shown here is derived from an EMBL/GenBank/DDBJ whole genome shotgun (WGS) entry which is preliminary data.</text>
</comment>
<evidence type="ECO:0000313" key="5">
    <source>
        <dbReference type="Proteomes" id="UP001567538"/>
    </source>
</evidence>
<dbReference type="EMBL" id="JBEAFC010000008">
    <property type="protein sequence ID" value="KAL1546345.1"/>
    <property type="molecule type" value="Genomic_DNA"/>
</dbReference>
<evidence type="ECO:0000313" key="4">
    <source>
        <dbReference type="EMBL" id="KAL1546345.1"/>
    </source>
</evidence>
<protein>
    <recommendedName>
        <fullName evidence="6">Cyclin-dependent protein kinase inhibitor SMR2</fullName>
    </recommendedName>
</protein>
<sequence>MSANLQEESIKCGILSPNHEIQSEFHEDRGNSDRGEEEGNAKIHDGEENSTRGSEKSVPDEEEEEGFTTPTSLNHKIPASAQCPPPPGKSRTRYPTLKRRALPELSRRLLFFTAAEVESFFLSPMSGANVEEKKSKKARTTE</sequence>
<keyword evidence="5" id="KW-1185">Reference proteome</keyword>
<evidence type="ECO:0000256" key="3">
    <source>
        <dbReference type="SAM" id="MobiDB-lite"/>
    </source>
</evidence>
<dbReference type="Proteomes" id="UP001567538">
    <property type="component" value="Unassembled WGS sequence"/>
</dbReference>
<dbReference type="GO" id="GO:0004860">
    <property type="term" value="F:protein kinase inhibitor activity"/>
    <property type="evidence" value="ECO:0007669"/>
    <property type="project" value="UniProtKB-KW"/>
</dbReference>
<evidence type="ECO:0000256" key="2">
    <source>
        <dbReference type="ARBA" id="ARBA00023306"/>
    </source>
</evidence>
<proteinExistence type="predicted"/>
<dbReference type="AlphaFoldDB" id="A0ABD1GQE4"/>
<evidence type="ECO:0008006" key="6">
    <source>
        <dbReference type="Google" id="ProtNLM"/>
    </source>
</evidence>
<reference evidence="4 5" key="1">
    <citation type="submission" date="2024-06" db="EMBL/GenBank/DDBJ databases">
        <title>A chromosome level genome sequence of Diviner's sage (Salvia divinorum).</title>
        <authorList>
            <person name="Ford S.A."/>
            <person name="Ro D.-K."/>
            <person name="Ness R.W."/>
            <person name="Phillips M.A."/>
        </authorList>
    </citation>
    <scope>NUCLEOTIDE SEQUENCE [LARGE SCALE GENOMIC DNA]</scope>
    <source>
        <strain evidence="4">SAF-2024a</strain>
        <tissue evidence="4">Leaf</tissue>
    </source>
</reference>